<evidence type="ECO:0000259" key="4">
    <source>
        <dbReference type="PROSITE" id="PS50075"/>
    </source>
</evidence>
<gene>
    <name evidence="5" type="ORF">KTA_38840</name>
</gene>
<dbReference type="GO" id="GO:0031177">
    <property type="term" value="F:phosphopantetheine binding"/>
    <property type="evidence" value="ECO:0007669"/>
    <property type="project" value="InterPro"/>
</dbReference>
<keyword evidence="2" id="KW-0596">Phosphopantetheine</keyword>
<dbReference type="InterPro" id="IPR009081">
    <property type="entry name" value="PP-bd_ACP"/>
</dbReference>
<dbReference type="Gene3D" id="3.30.300.30">
    <property type="match status" value="2"/>
</dbReference>
<organism evidence="5">
    <name type="scientific">Thermogemmatispora argillosa</name>
    <dbReference type="NCBI Taxonomy" id="2045280"/>
    <lineage>
        <taxon>Bacteria</taxon>
        <taxon>Bacillati</taxon>
        <taxon>Chloroflexota</taxon>
        <taxon>Ktedonobacteria</taxon>
        <taxon>Thermogemmatisporales</taxon>
        <taxon>Thermogemmatisporaceae</taxon>
        <taxon>Thermogemmatispora</taxon>
    </lineage>
</organism>
<dbReference type="Pfam" id="PF00975">
    <property type="entry name" value="Thioesterase"/>
    <property type="match status" value="1"/>
</dbReference>
<dbReference type="InterPro" id="IPR000873">
    <property type="entry name" value="AMP-dep_synth/lig_dom"/>
</dbReference>
<dbReference type="CDD" id="cd19531">
    <property type="entry name" value="LCL_NRPS-like"/>
    <property type="match status" value="2"/>
</dbReference>
<dbReference type="CDD" id="cd05930">
    <property type="entry name" value="A_NRPS"/>
    <property type="match status" value="2"/>
</dbReference>
<sequence length="2452" mass="272402">MPPLPHHDPEQPAPLSYGQQQLWFLSQMLPDSSVYNTPIVIEIPGTLNEAALKKSLQAFSQRHYLWSSSFPSHDGIPLQVVEPCLSSFSLPVTDLSSLPAPEQLSTAHSLIEQQARLPFNLSQAPLWRAFLLRFSSELHWLCLIVHHLICDGHTVQRILLPEISHFYHLFCNQSNATILEPAAHQYADYALWQQSRLSPERLQELSAFWKRYLQDAPTTLALPTDRPRPARQSFRGSTYHFTIAKEEMDSVRSFSQQEGCSLYTVLLTAFQILLYRYSRQEDFLIGIFNSDRHLRPEFESIPGYFLNTLVLRSRLSDTQEARELVKQTWQNLTEVLAHGDMPFHYLVQRVLPERDLSQNPLFQVAISLAPAPAVLPNGWRVQESSLSSGSSRFDLSLILEELPDGSLHGSFEYSRDLFEEETIVRLARHWQTLLSSLVSSPSCPLASLQLLSHDELHQLLVSFNPSPDSLPPAPVPAIHLLFEAQVLRSPSSCALLQLPSGSSLSYLSLNSQANQLARLLLSLGLSPDSPVAILLPPSPSFFIALFAVLKAGSFYLPLEPSTPPARLSALLSHIQPSFLLTSQSLASSLPALPPCTSLLCLDSPSLLAQLSSLPSDNLPWSGSPDQLAYLIFTSGSTGSPKAVSISHANLLASTLSRLLYYRHLPPSRFLLLSPCSFDSSVAGIFWSLCSGATLVLPPSPLSDHLLLLPSLLQQAHISHLLAVPSLYRFLLEHSSPSQLSSLRCCIVAGEPCPRSLVLLHFSLLPHTPLFNEYGPSETTVWASVHPCSPSDPFPISPIGRPLPHCRLYVLDPSLQPVPIGVPGQLFIGGPSVSPGYFRQPALSSLSFLPDPFSPSPNARLYRTGDLVRWLPDGSLLFLGRLDQQVKLRGFRIDLTEIEAVLSSHPSIQEAAVLLSQPSPSDPSSSRLVAFVSLRHGSQLDPSSLRSFLSDQLPPYMIPTSFVFLETLPHTSTGKVDRLALAALPLPESRETASNNPRPSTPVETALIQLWEEVLNTSPISTSDNFFSLGGHSLLAARLFARVEQCFGVKLSLSTLFTHPTVEELAKAIEEMATTSSTEAAIIAAKADAVSASPLPHHDPEQPAPLSYGQQQLWFLSQMLSDSPAYNVSVIIEISDSVDANALQQSLHAFLQRHHLWRSAILSLSGSPALLLQPCPSLPLPLTDLSSLPAEEQLSAARSLIEEQVRLPFNLSQPPLLRAFLLRLSDQRYWLCLIVHHIIADAQTLYSILPSELQKLYESYASGHIPDLPAPRYQYADYALWEEKHLSSERLEQLLSFWREYLQNAPTTLALPVDHQRPSTRRYHGSSYYFSLPPELVADLKKLAGQEGVSLYTVLIAAFQILLYRYSSQEDFLIGTFTTNRHKRPELEEIPGYFLNAIPLRSCIADAHRLSGHELIQRTRKALAAALAHDDLPLPLLVRHVFPQRLTQGDAPFQVAITMNSYRRLGNSSWQIQELAIDTGASRFDLTLSLEERSDGTLHGCFEYSRDLFEEETIVRLARHWQTLLSSLVSSPSCPLASLQLLSHDELHQLLVSFNPSPDSLPPAPVPAIHLLFEAQVLRSPSSCALLQLPSGSSLSYLSLNSQANQLARLLLSLGITANTPVPLLLPASSAFIVALLAVLKAGACFVPLDPETPTARLQAMLTTLQPTLLLTTQSLAGKLPALTSACTVVYLDAAETQSQLASLPSDNLPWSGSPDQLAYLIFTSGSTGSPKAVSISHANLMASFTARLEYYKALPPRVHAPLLSLSFDSALTGVLWTLCEGGKVVLLSEEQKRNLSKLPALLQQFQVSHLLVVPSLYRHILEYATPSQLASLRCVLVGGEACPRSLVLLHFSLLPHTPLFNEYGPSETTVWASVHPCSPSDPFPISPIGRPLPHCRLYVLDPSLQPVPIGVPGQLFIGGPSVSPGYFRQPALSSLSFLPDPFSPSPNARLYRTGDLVRWLPDGSLLFLGRLDQQVKLRGFRIDLTEIEAVLSSHPSIQEAAVLLSQPSPSDPSSSRLVAFVSLRHGSQLDPSSLRSFLSDQLPPYMIPTSFVFLETLPHTSTGKVDRLALAALPLPEGNDTREQKTAPRNLLEQKLTQLWEELLNVQPIGVRDNFFELGGHSLLAARLFARIEEHFGRQLPLSLFFEEPTIERLARAIEDEEQQRSRTPVIAVHRKGKKRPLFYLHGDWTGGAFYCIELARLLGEDQPFYAVEPYRFAEGTPPPSFEAMAAAHIEAIRQIQPHGPYRLAGWCNGGLVAYEMARQLQANGEQVELLVLIDPTAPEQGWSRARLTCSFIRVLGTLLGWDELQQIECFRKWRYRYSLWRYRLARLRQQRQPNADEEEVGPALPDESHQRWTSTCSWILTRYRSGPYYGDLIFFWAAEDERWRRKPWESFARRHQQEGRGRVESRELPGTHITSRTTYLEAFATELKRCLEAVDKQDLPQTNERIS</sequence>
<dbReference type="Gene3D" id="1.10.1200.10">
    <property type="entry name" value="ACP-like"/>
    <property type="match status" value="1"/>
</dbReference>
<comment type="cofactor">
    <cofactor evidence="1">
        <name>pantetheine 4'-phosphate</name>
        <dbReference type="ChEBI" id="CHEBI:47942"/>
    </cofactor>
</comment>
<dbReference type="GO" id="GO:0003824">
    <property type="term" value="F:catalytic activity"/>
    <property type="evidence" value="ECO:0007669"/>
    <property type="project" value="InterPro"/>
</dbReference>
<dbReference type="SUPFAM" id="SSF56801">
    <property type="entry name" value="Acetyl-CoA synthetase-like"/>
    <property type="match status" value="2"/>
</dbReference>
<dbReference type="GO" id="GO:0043041">
    <property type="term" value="P:amino acid activation for nonribosomal peptide biosynthetic process"/>
    <property type="evidence" value="ECO:0007669"/>
    <property type="project" value="TreeGrafter"/>
</dbReference>
<dbReference type="SUPFAM" id="SSF53474">
    <property type="entry name" value="alpha/beta-Hydrolases"/>
    <property type="match status" value="1"/>
</dbReference>
<dbReference type="Pfam" id="PF00501">
    <property type="entry name" value="AMP-binding"/>
    <property type="match status" value="2"/>
</dbReference>
<dbReference type="SUPFAM" id="SSF47336">
    <property type="entry name" value="ACP-like"/>
    <property type="match status" value="2"/>
</dbReference>
<dbReference type="Gene3D" id="3.30.559.30">
    <property type="entry name" value="Nonribosomal peptide synthetase, condensation domain"/>
    <property type="match status" value="2"/>
</dbReference>
<reference evidence="5" key="1">
    <citation type="submission" date="2018-12" db="EMBL/GenBank/DDBJ databases">
        <title>Novel natural products biosynthetic potential of the class Ktedonobacteria.</title>
        <authorList>
            <person name="Zheng Y."/>
            <person name="Saitou A."/>
            <person name="Wang C.M."/>
            <person name="Toyoda A."/>
            <person name="Minakuchi Y."/>
            <person name="Sekiguchi Y."/>
            <person name="Ueda K."/>
            <person name="Takano H."/>
            <person name="Sakai Y."/>
            <person name="Yokota A."/>
            <person name="Yabe S."/>
        </authorList>
    </citation>
    <scope>NUCLEOTIDE SEQUENCE</scope>
    <source>
        <strain evidence="5">A3-2</strain>
    </source>
</reference>
<dbReference type="InterPro" id="IPR010071">
    <property type="entry name" value="AA_adenyl_dom"/>
</dbReference>
<feature type="domain" description="Carrier" evidence="4">
    <location>
        <begin position="997"/>
        <end position="1072"/>
    </location>
</feature>
<dbReference type="InterPro" id="IPR001031">
    <property type="entry name" value="Thioesterase"/>
</dbReference>
<dbReference type="Gene3D" id="3.30.559.10">
    <property type="entry name" value="Chloramphenicol acetyltransferase-like domain"/>
    <property type="match status" value="2"/>
</dbReference>
<keyword evidence="3" id="KW-0597">Phosphoprotein</keyword>
<dbReference type="FunFam" id="1.10.1200.10:FF:000005">
    <property type="entry name" value="Nonribosomal peptide synthetase 1"/>
    <property type="match status" value="2"/>
</dbReference>
<dbReference type="InterPro" id="IPR045851">
    <property type="entry name" value="AMP-bd_C_sf"/>
</dbReference>
<dbReference type="InterPro" id="IPR020845">
    <property type="entry name" value="AMP-binding_CS"/>
</dbReference>
<dbReference type="PANTHER" id="PTHR45527">
    <property type="entry name" value="NONRIBOSOMAL PEPTIDE SYNTHETASE"/>
    <property type="match status" value="1"/>
</dbReference>
<protein>
    <recommendedName>
        <fullName evidence="4">Carrier domain-containing protein</fullName>
    </recommendedName>
</protein>
<proteinExistence type="predicted"/>
<dbReference type="NCBIfam" id="TIGR01733">
    <property type="entry name" value="AA-adenyl-dom"/>
    <property type="match status" value="2"/>
</dbReference>
<dbReference type="InterPro" id="IPR001242">
    <property type="entry name" value="Condensation_dom"/>
</dbReference>
<dbReference type="InterPro" id="IPR020806">
    <property type="entry name" value="PKS_PP-bd"/>
</dbReference>
<dbReference type="Pfam" id="PF00550">
    <property type="entry name" value="PP-binding"/>
    <property type="match status" value="2"/>
</dbReference>
<dbReference type="GO" id="GO:0044550">
    <property type="term" value="P:secondary metabolite biosynthetic process"/>
    <property type="evidence" value="ECO:0007669"/>
    <property type="project" value="TreeGrafter"/>
</dbReference>
<dbReference type="Gene3D" id="3.40.50.12780">
    <property type="entry name" value="N-terminal domain of ligase-like"/>
    <property type="match status" value="2"/>
</dbReference>
<dbReference type="Pfam" id="PF00668">
    <property type="entry name" value="Condensation"/>
    <property type="match status" value="2"/>
</dbReference>
<evidence type="ECO:0000256" key="1">
    <source>
        <dbReference type="ARBA" id="ARBA00001957"/>
    </source>
</evidence>
<dbReference type="PANTHER" id="PTHR45527:SF1">
    <property type="entry name" value="FATTY ACID SYNTHASE"/>
    <property type="match status" value="1"/>
</dbReference>
<dbReference type="FunFam" id="3.30.300.30:FF:000015">
    <property type="entry name" value="Nonribosomal peptide synthase SidD"/>
    <property type="match status" value="1"/>
</dbReference>
<dbReference type="FunFam" id="3.40.50.980:FF:000001">
    <property type="entry name" value="Non-ribosomal peptide synthetase"/>
    <property type="match status" value="1"/>
</dbReference>
<evidence type="ECO:0000256" key="3">
    <source>
        <dbReference type="ARBA" id="ARBA00022553"/>
    </source>
</evidence>
<dbReference type="InterPro" id="IPR042099">
    <property type="entry name" value="ANL_N_sf"/>
</dbReference>
<dbReference type="SUPFAM" id="SSF52777">
    <property type="entry name" value="CoA-dependent acyltransferases"/>
    <property type="match status" value="4"/>
</dbReference>
<evidence type="ECO:0000313" key="5">
    <source>
        <dbReference type="EMBL" id="BBH95685.1"/>
    </source>
</evidence>
<dbReference type="PROSITE" id="PS00455">
    <property type="entry name" value="AMP_BINDING"/>
    <property type="match status" value="2"/>
</dbReference>
<feature type="domain" description="Carrier" evidence="4">
    <location>
        <begin position="2087"/>
        <end position="2162"/>
    </location>
</feature>
<dbReference type="GO" id="GO:0008610">
    <property type="term" value="P:lipid biosynthetic process"/>
    <property type="evidence" value="ECO:0007669"/>
    <property type="project" value="UniProtKB-ARBA"/>
</dbReference>
<dbReference type="InterPro" id="IPR029058">
    <property type="entry name" value="AB_hydrolase_fold"/>
</dbReference>
<dbReference type="InterPro" id="IPR023213">
    <property type="entry name" value="CAT-like_dom_sf"/>
</dbReference>
<name>A0A455T8K7_9CHLR</name>
<evidence type="ECO:0000256" key="2">
    <source>
        <dbReference type="ARBA" id="ARBA00022450"/>
    </source>
</evidence>
<dbReference type="InterPro" id="IPR025110">
    <property type="entry name" value="AMP-bd_C"/>
</dbReference>
<dbReference type="EMBL" id="AP019377">
    <property type="protein sequence ID" value="BBH95685.1"/>
    <property type="molecule type" value="Genomic_DNA"/>
</dbReference>
<dbReference type="SMART" id="SM00823">
    <property type="entry name" value="PKS_PP"/>
    <property type="match status" value="2"/>
</dbReference>
<dbReference type="InterPro" id="IPR036736">
    <property type="entry name" value="ACP-like_sf"/>
</dbReference>
<dbReference type="PROSITE" id="PS50075">
    <property type="entry name" value="CARRIER"/>
    <property type="match status" value="2"/>
</dbReference>
<dbReference type="GO" id="GO:0005737">
    <property type="term" value="C:cytoplasm"/>
    <property type="evidence" value="ECO:0007669"/>
    <property type="project" value="TreeGrafter"/>
</dbReference>
<accession>A0A455T8K7</accession>
<dbReference type="Gene3D" id="3.40.50.1820">
    <property type="entry name" value="alpha/beta hydrolase"/>
    <property type="match status" value="2"/>
</dbReference>
<dbReference type="Pfam" id="PF13193">
    <property type="entry name" value="AMP-binding_C"/>
    <property type="match status" value="2"/>
</dbReference>